<protein>
    <submittedName>
        <fullName evidence="2">Uncharacterized protein</fullName>
    </submittedName>
</protein>
<dbReference type="EMBL" id="MNCJ02000329">
    <property type="protein sequence ID" value="KAF5768282.1"/>
    <property type="molecule type" value="Genomic_DNA"/>
</dbReference>
<dbReference type="Gramene" id="mRNA:HanXRQr2_Chr14g0634581">
    <property type="protein sequence ID" value="CDS:HanXRQr2_Chr14g0634581.1"/>
    <property type="gene ID" value="HanXRQr2_Chr14g0634581"/>
</dbReference>
<name>A0A9K3H5H8_HELAN</name>
<dbReference type="AlphaFoldDB" id="A0A9K3H5H8"/>
<evidence type="ECO:0000313" key="3">
    <source>
        <dbReference type="Proteomes" id="UP000215914"/>
    </source>
</evidence>
<proteinExistence type="predicted"/>
<organism evidence="2 3">
    <name type="scientific">Helianthus annuus</name>
    <name type="common">Common sunflower</name>
    <dbReference type="NCBI Taxonomy" id="4232"/>
    <lineage>
        <taxon>Eukaryota</taxon>
        <taxon>Viridiplantae</taxon>
        <taxon>Streptophyta</taxon>
        <taxon>Embryophyta</taxon>
        <taxon>Tracheophyta</taxon>
        <taxon>Spermatophyta</taxon>
        <taxon>Magnoliopsida</taxon>
        <taxon>eudicotyledons</taxon>
        <taxon>Gunneridae</taxon>
        <taxon>Pentapetalae</taxon>
        <taxon>asterids</taxon>
        <taxon>campanulids</taxon>
        <taxon>Asterales</taxon>
        <taxon>Asteraceae</taxon>
        <taxon>Asteroideae</taxon>
        <taxon>Heliantheae alliance</taxon>
        <taxon>Heliantheae</taxon>
        <taxon>Helianthus</taxon>
    </lineage>
</organism>
<feature type="region of interest" description="Disordered" evidence="1">
    <location>
        <begin position="1"/>
        <end position="49"/>
    </location>
</feature>
<reference evidence="2" key="2">
    <citation type="submission" date="2020-06" db="EMBL/GenBank/DDBJ databases">
        <title>Helianthus annuus Genome sequencing and assembly Release 2.</title>
        <authorList>
            <person name="Gouzy J."/>
            <person name="Langlade N."/>
            <person name="Munos S."/>
        </authorList>
    </citation>
    <scope>NUCLEOTIDE SEQUENCE</scope>
    <source>
        <tissue evidence="2">Leaves</tissue>
    </source>
</reference>
<accession>A0A9K3H5H8</accession>
<evidence type="ECO:0000313" key="2">
    <source>
        <dbReference type="EMBL" id="KAF5768282.1"/>
    </source>
</evidence>
<keyword evidence="3" id="KW-1185">Reference proteome</keyword>
<feature type="compositionally biased region" description="Basic and acidic residues" evidence="1">
    <location>
        <begin position="22"/>
        <end position="37"/>
    </location>
</feature>
<reference evidence="2" key="1">
    <citation type="journal article" date="2017" name="Nature">
        <title>The sunflower genome provides insights into oil metabolism, flowering and Asterid evolution.</title>
        <authorList>
            <person name="Badouin H."/>
            <person name="Gouzy J."/>
            <person name="Grassa C.J."/>
            <person name="Murat F."/>
            <person name="Staton S.E."/>
            <person name="Cottret L."/>
            <person name="Lelandais-Briere C."/>
            <person name="Owens G.L."/>
            <person name="Carrere S."/>
            <person name="Mayjonade B."/>
            <person name="Legrand L."/>
            <person name="Gill N."/>
            <person name="Kane N.C."/>
            <person name="Bowers J.E."/>
            <person name="Hubner S."/>
            <person name="Bellec A."/>
            <person name="Berard A."/>
            <person name="Berges H."/>
            <person name="Blanchet N."/>
            <person name="Boniface M.C."/>
            <person name="Brunel D."/>
            <person name="Catrice O."/>
            <person name="Chaidir N."/>
            <person name="Claudel C."/>
            <person name="Donnadieu C."/>
            <person name="Faraut T."/>
            <person name="Fievet G."/>
            <person name="Helmstetter N."/>
            <person name="King M."/>
            <person name="Knapp S.J."/>
            <person name="Lai Z."/>
            <person name="Le Paslier M.C."/>
            <person name="Lippi Y."/>
            <person name="Lorenzon L."/>
            <person name="Mandel J.R."/>
            <person name="Marage G."/>
            <person name="Marchand G."/>
            <person name="Marquand E."/>
            <person name="Bret-Mestries E."/>
            <person name="Morien E."/>
            <person name="Nambeesan S."/>
            <person name="Nguyen T."/>
            <person name="Pegot-Espagnet P."/>
            <person name="Pouilly N."/>
            <person name="Raftis F."/>
            <person name="Sallet E."/>
            <person name="Schiex T."/>
            <person name="Thomas J."/>
            <person name="Vandecasteele C."/>
            <person name="Vares D."/>
            <person name="Vear F."/>
            <person name="Vautrin S."/>
            <person name="Crespi M."/>
            <person name="Mangin B."/>
            <person name="Burke J.M."/>
            <person name="Salse J."/>
            <person name="Munos S."/>
            <person name="Vincourt P."/>
            <person name="Rieseberg L.H."/>
            <person name="Langlade N.B."/>
        </authorList>
    </citation>
    <scope>NUCLEOTIDE SEQUENCE</scope>
    <source>
        <tissue evidence="2">Leaves</tissue>
    </source>
</reference>
<evidence type="ECO:0000256" key="1">
    <source>
        <dbReference type="SAM" id="MobiDB-lite"/>
    </source>
</evidence>
<comment type="caution">
    <text evidence="2">The sequence shown here is derived from an EMBL/GenBank/DDBJ whole genome shotgun (WGS) entry which is preliminary data.</text>
</comment>
<sequence length="84" mass="9636">MLGEGSSSGMSRKRRASTRSQDVAKEQPADLPHREISYRGPGVPHGQSTVLRDSPFLQFAYQTTEYSRYHVIRVVKLLEFRRID</sequence>
<feature type="compositionally biased region" description="Polar residues" evidence="1">
    <location>
        <begin position="1"/>
        <end position="10"/>
    </location>
</feature>
<dbReference type="Proteomes" id="UP000215914">
    <property type="component" value="Unassembled WGS sequence"/>
</dbReference>
<gene>
    <name evidence="2" type="ORF">HanXRQr2_Chr14g0634581</name>
</gene>